<protein>
    <submittedName>
        <fullName evidence="1">Uncharacterized protein</fullName>
    </submittedName>
</protein>
<reference evidence="2" key="1">
    <citation type="journal article" date="2017" name="Plant J.">
        <title>The pomegranate (Punica granatum L.) genome and the genomics of punicalagin biosynthesis.</title>
        <authorList>
            <person name="Qin G."/>
            <person name="Xu C."/>
            <person name="Ming R."/>
            <person name="Tang H."/>
            <person name="Guyot R."/>
            <person name="Kramer E.M."/>
            <person name="Hu Y."/>
            <person name="Yi X."/>
            <person name="Qi Y."/>
            <person name="Xu X."/>
            <person name="Gao Z."/>
            <person name="Pan H."/>
            <person name="Jian J."/>
            <person name="Tian Y."/>
            <person name="Yue Z."/>
            <person name="Xu Y."/>
        </authorList>
    </citation>
    <scope>NUCLEOTIDE SEQUENCE [LARGE SCALE GENOMIC DNA]</scope>
    <source>
        <strain evidence="2">cv. Dabenzi</strain>
    </source>
</reference>
<dbReference type="Proteomes" id="UP000197138">
    <property type="component" value="Unassembled WGS sequence"/>
</dbReference>
<dbReference type="PANTHER" id="PTHR33592">
    <property type="entry name" value="TRANSMEMBRANE PROTEIN"/>
    <property type="match status" value="1"/>
</dbReference>
<accession>A0A218WPK3</accession>
<proteinExistence type="predicted"/>
<name>A0A218WPK3_PUNGR</name>
<dbReference type="AlphaFoldDB" id="A0A218WPK3"/>
<dbReference type="EMBL" id="MTKT01003711">
    <property type="protein sequence ID" value="OWM74566.1"/>
    <property type="molecule type" value="Genomic_DNA"/>
</dbReference>
<gene>
    <name evidence="1" type="ORF">CDL15_Pgr005146</name>
</gene>
<comment type="caution">
    <text evidence="1">The sequence shown here is derived from an EMBL/GenBank/DDBJ whole genome shotgun (WGS) entry which is preliminary data.</text>
</comment>
<organism evidence="1 2">
    <name type="scientific">Punica granatum</name>
    <name type="common">Pomegranate</name>
    <dbReference type="NCBI Taxonomy" id="22663"/>
    <lineage>
        <taxon>Eukaryota</taxon>
        <taxon>Viridiplantae</taxon>
        <taxon>Streptophyta</taxon>
        <taxon>Embryophyta</taxon>
        <taxon>Tracheophyta</taxon>
        <taxon>Spermatophyta</taxon>
        <taxon>Magnoliopsida</taxon>
        <taxon>eudicotyledons</taxon>
        <taxon>Gunneridae</taxon>
        <taxon>Pentapetalae</taxon>
        <taxon>rosids</taxon>
        <taxon>malvids</taxon>
        <taxon>Myrtales</taxon>
        <taxon>Lythraceae</taxon>
        <taxon>Punica</taxon>
    </lineage>
</organism>
<sequence>MNEATRILDIKDGEDYHGTISLLLHSLQKNPVRPPGDWCTNIPGSDKPPCPHINNENFVGRSVAPPNAYPGHTIQFGVAA</sequence>
<dbReference type="PANTHER" id="PTHR33592:SF10">
    <property type="entry name" value="TRANSMEMBRANE PROTEIN"/>
    <property type="match status" value="1"/>
</dbReference>
<evidence type="ECO:0000313" key="1">
    <source>
        <dbReference type="EMBL" id="OWM74566.1"/>
    </source>
</evidence>
<evidence type="ECO:0000313" key="2">
    <source>
        <dbReference type="Proteomes" id="UP000197138"/>
    </source>
</evidence>